<evidence type="ECO:0000313" key="4">
    <source>
        <dbReference type="Proteomes" id="UP000028045"/>
    </source>
</evidence>
<protein>
    <recommendedName>
        <fullName evidence="2">DUF7730 domain-containing protein</fullName>
    </recommendedName>
</protein>
<dbReference type="PANTHER" id="PTHR38790:SF4">
    <property type="entry name" value="2EXR DOMAIN-CONTAINING PROTEIN"/>
    <property type="match status" value="1"/>
</dbReference>
<dbReference type="AlphaFoldDB" id="A0A084AZS3"/>
<proteinExistence type="predicted"/>
<gene>
    <name evidence="3" type="ORF">S7711_10214</name>
</gene>
<dbReference type="OrthoDB" id="515692at2759"/>
<feature type="region of interest" description="Disordered" evidence="1">
    <location>
        <begin position="74"/>
        <end position="97"/>
    </location>
</feature>
<evidence type="ECO:0000313" key="3">
    <source>
        <dbReference type="EMBL" id="KEY70802.1"/>
    </source>
</evidence>
<dbReference type="Proteomes" id="UP000028045">
    <property type="component" value="Unassembled WGS sequence"/>
</dbReference>
<dbReference type="InterPro" id="IPR056632">
    <property type="entry name" value="DUF7730"/>
</dbReference>
<dbReference type="EMBL" id="KL648419">
    <property type="protein sequence ID" value="KEY70802.1"/>
    <property type="molecule type" value="Genomic_DNA"/>
</dbReference>
<sequence>MQWNLICTGSGALTYLHRVRCTYGDPCLTRITPSHHHELLFPVPNRQNLFVAISSISLTTQPLTTEKMRKWVRRKLRSNKTERDGGAEPEPEPPYLPSVRSHALSTITLDTARDGQAQSPFFRLPVELRRQILIAAFGGRTLHMDLRFDRPLLKGKVPEYDNGHARIISYRHKGNSEQRKVWEWTGCLEGIDILYSTNTFHVGAGPLLEHIPRLVLRQRLESINSLEIMIEIPKDKQSDPAAVLNLVPAAFPQLRHLRLHIGGNILPQEGGQHIPSGQIRRRAEVTEKTLLVAVDSMHRQFVHNLNDCEISIYSIVFQPLVNVARRSAAKMGTDMGSRCGAYWRPLPGLPSASNSNKSIASSKERGYWVSDGKFMQMWNCTFGEGGMPSEVEDAYAEI</sequence>
<feature type="domain" description="DUF7730" evidence="2">
    <location>
        <begin position="116"/>
        <end position="234"/>
    </location>
</feature>
<accession>A0A084AZS3</accession>
<organism evidence="3 4">
    <name type="scientific">Stachybotrys chartarum (strain CBS 109288 / IBT 7711)</name>
    <name type="common">Toxic black mold</name>
    <name type="synonym">Stilbospora chartarum</name>
    <dbReference type="NCBI Taxonomy" id="1280523"/>
    <lineage>
        <taxon>Eukaryota</taxon>
        <taxon>Fungi</taxon>
        <taxon>Dikarya</taxon>
        <taxon>Ascomycota</taxon>
        <taxon>Pezizomycotina</taxon>
        <taxon>Sordariomycetes</taxon>
        <taxon>Hypocreomycetidae</taxon>
        <taxon>Hypocreales</taxon>
        <taxon>Stachybotryaceae</taxon>
        <taxon>Stachybotrys</taxon>
    </lineage>
</organism>
<dbReference type="PANTHER" id="PTHR38790">
    <property type="entry name" value="2EXR DOMAIN-CONTAINING PROTEIN-RELATED"/>
    <property type="match status" value="1"/>
</dbReference>
<evidence type="ECO:0000256" key="1">
    <source>
        <dbReference type="SAM" id="MobiDB-lite"/>
    </source>
</evidence>
<dbReference type="HOGENOM" id="CLU_692937_0_0_1"/>
<dbReference type="Pfam" id="PF24864">
    <property type="entry name" value="DUF7730"/>
    <property type="match status" value="1"/>
</dbReference>
<name>A0A084AZS3_STACB</name>
<reference evidence="3 4" key="1">
    <citation type="journal article" date="2014" name="BMC Genomics">
        <title>Comparative genome sequencing reveals chemotype-specific gene clusters in the toxigenic black mold Stachybotrys.</title>
        <authorList>
            <person name="Semeiks J."/>
            <person name="Borek D."/>
            <person name="Otwinowski Z."/>
            <person name="Grishin N.V."/>
        </authorList>
    </citation>
    <scope>NUCLEOTIDE SEQUENCE [LARGE SCALE GENOMIC DNA]</scope>
    <source>
        <strain evidence="4">CBS 109288 / IBT 7711</strain>
    </source>
</reference>
<keyword evidence="4" id="KW-1185">Reference proteome</keyword>
<evidence type="ECO:0000259" key="2">
    <source>
        <dbReference type="Pfam" id="PF24864"/>
    </source>
</evidence>